<feature type="domain" description="Glycoside hydrolase 35 catalytic" evidence="4">
    <location>
        <begin position="140"/>
        <end position="278"/>
    </location>
</feature>
<evidence type="ECO:0000313" key="9">
    <source>
        <dbReference type="Proteomes" id="UP001217089"/>
    </source>
</evidence>
<evidence type="ECO:0000259" key="5">
    <source>
        <dbReference type="Pfam" id="PF01835"/>
    </source>
</evidence>
<sequence length="519" mass="59552">MRSNAQEGNYFVRVEGQVETGTSGNIFENETAIEFSIKQASLFIQLSKPIYRQGQNVFFRVIPILPNLMPKYGSMTIYVLDPTGFPVRRWLAVQTNAGGIVSQNFTLADQPNYGNWTIQVVAFVLKQHGIKEMFLTSDGWNHFKRFGVNVAPFYRRALPTVNFKDLRAGSKAFDIIRSLDREFPLMVMEFWSGWFDHWGKQHMGSTVKSMMKTFEYIMDAKASINFYMFHGGTNFGFMAGANYFKERGYNPDVTSYDYDAPLSEAGDCTEKYHRIKFMDKVPPDTVKTAYGVLEKVSFMSWENIISYLEKDSVKSKNLFPMESIKRPDGLPFQQYGYILYRKKVSHLKDLTIQSTVRDRLQVLVNGVSQGFYNWTSGSGFKVELKGVDQTLEVTLDLLVENLGLSGQVIKNLDVLENWTIYPLDFRTDFINRIFISEKYRPITGILQTPVLLNFELNISDDPNDTFLSMEGWGKGIVIVNGHNIGRYWEIGPQKTLFILVFEEYKTANSIEFTDKPNLG</sequence>
<dbReference type="Proteomes" id="UP001217089">
    <property type="component" value="Unassembled WGS sequence"/>
</dbReference>
<dbReference type="PANTHER" id="PTHR23421">
    <property type="entry name" value="BETA-GALACTOSIDASE RELATED"/>
    <property type="match status" value="1"/>
</dbReference>
<dbReference type="Pfam" id="PF21317">
    <property type="entry name" value="BetaGal_ABD_1"/>
    <property type="match status" value="1"/>
</dbReference>
<dbReference type="InterPro" id="IPR017853">
    <property type="entry name" value="GH"/>
</dbReference>
<evidence type="ECO:0000256" key="3">
    <source>
        <dbReference type="ARBA" id="ARBA00023295"/>
    </source>
</evidence>
<evidence type="ECO:0000256" key="2">
    <source>
        <dbReference type="ARBA" id="ARBA00022801"/>
    </source>
</evidence>
<dbReference type="InterPro" id="IPR001944">
    <property type="entry name" value="Glycoside_Hdrlase_35"/>
</dbReference>
<dbReference type="Gene3D" id="2.60.40.1930">
    <property type="match status" value="1"/>
</dbReference>
<dbReference type="Pfam" id="PF21467">
    <property type="entry name" value="BetaGal_gal-bd"/>
    <property type="match status" value="1"/>
</dbReference>
<comment type="similarity">
    <text evidence="1">Belongs to the glycosyl hydrolase 35 family.</text>
</comment>
<organism evidence="8 9">
    <name type="scientific">Tegillarca granosa</name>
    <name type="common">Malaysian cockle</name>
    <name type="synonym">Anadara granosa</name>
    <dbReference type="NCBI Taxonomy" id="220873"/>
    <lineage>
        <taxon>Eukaryota</taxon>
        <taxon>Metazoa</taxon>
        <taxon>Spiralia</taxon>
        <taxon>Lophotrochozoa</taxon>
        <taxon>Mollusca</taxon>
        <taxon>Bivalvia</taxon>
        <taxon>Autobranchia</taxon>
        <taxon>Pteriomorphia</taxon>
        <taxon>Arcoida</taxon>
        <taxon>Arcoidea</taxon>
        <taxon>Arcidae</taxon>
        <taxon>Tegillarca</taxon>
    </lineage>
</organism>
<dbReference type="InterPro" id="IPR048912">
    <property type="entry name" value="BetaGal1-like_ABD1"/>
</dbReference>
<keyword evidence="2" id="KW-0378">Hydrolase</keyword>
<dbReference type="InterPro" id="IPR031330">
    <property type="entry name" value="Gly_Hdrlase_35_cat"/>
</dbReference>
<evidence type="ECO:0000313" key="8">
    <source>
        <dbReference type="EMBL" id="KAJ8316214.1"/>
    </source>
</evidence>
<name>A0ABQ9FFY9_TEGGR</name>
<keyword evidence="9" id="KW-1185">Reference proteome</keyword>
<dbReference type="InterPro" id="IPR002890">
    <property type="entry name" value="MG2"/>
</dbReference>
<dbReference type="Pfam" id="PF01301">
    <property type="entry name" value="Glyco_hydro_35"/>
    <property type="match status" value="1"/>
</dbReference>
<keyword evidence="3" id="KW-0326">Glycosidase</keyword>
<dbReference type="InterPro" id="IPR048913">
    <property type="entry name" value="BetaGal_gal-bd"/>
</dbReference>
<evidence type="ECO:0000256" key="1">
    <source>
        <dbReference type="ARBA" id="ARBA00009809"/>
    </source>
</evidence>
<dbReference type="InterPro" id="IPR008979">
    <property type="entry name" value="Galactose-bd-like_sf"/>
</dbReference>
<feature type="domain" description="Macroglobulin" evidence="5">
    <location>
        <begin position="42"/>
        <end position="120"/>
    </location>
</feature>
<dbReference type="PRINTS" id="PR00742">
    <property type="entry name" value="GLHYDRLASE35"/>
</dbReference>
<dbReference type="Gene3D" id="2.60.120.260">
    <property type="entry name" value="Galactose-binding domain-like"/>
    <property type="match status" value="2"/>
</dbReference>
<dbReference type="Pfam" id="PF01835">
    <property type="entry name" value="MG2"/>
    <property type="match status" value="1"/>
</dbReference>
<dbReference type="SUPFAM" id="SSF49785">
    <property type="entry name" value="Galactose-binding domain-like"/>
    <property type="match status" value="1"/>
</dbReference>
<accession>A0ABQ9FFY9</accession>
<feature type="domain" description="Beta-galactosidase 1-like first all-beta" evidence="6">
    <location>
        <begin position="333"/>
        <end position="403"/>
    </location>
</feature>
<protein>
    <recommendedName>
        <fullName evidence="10">Beta-galactosidase</fullName>
    </recommendedName>
</protein>
<comment type="caution">
    <text evidence="8">The sequence shown here is derived from an EMBL/GenBank/DDBJ whole genome shotgun (WGS) entry which is preliminary data.</text>
</comment>
<feature type="domain" description="Beta-galactosidase galactose-binding" evidence="7">
    <location>
        <begin position="453"/>
        <end position="498"/>
    </location>
</feature>
<evidence type="ECO:0000259" key="6">
    <source>
        <dbReference type="Pfam" id="PF21317"/>
    </source>
</evidence>
<evidence type="ECO:0000259" key="7">
    <source>
        <dbReference type="Pfam" id="PF21467"/>
    </source>
</evidence>
<evidence type="ECO:0008006" key="10">
    <source>
        <dbReference type="Google" id="ProtNLM"/>
    </source>
</evidence>
<reference evidence="8 9" key="1">
    <citation type="submission" date="2022-12" db="EMBL/GenBank/DDBJ databases">
        <title>Chromosome-level genome of Tegillarca granosa.</title>
        <authorList>
            <person name="Kim J."/>
        </authorList>
    </citation>
    <scope>NUCLEOTIDE SEQUENCE [LARGE SCALE GENOMIC DNA]</scope>
    <source>
        <strain evidence="8">Teg-2019</strain>
        <tissue evidence="8">Adductor muscle</tissue>
    </source>
</reference>
<dbReference type="EMBL" id="JARBDR010000328">
    <property type="protein sequence ID" value="KAJ8316214.1"/>
    <property type="molecule type" value="Genomic_DNA"/>
</dbReference>
<gene>
    <name evidence="8" type="ORF">KUTeg_006228</name>
</gene>
<evidence type="ECO:0000259" key="4">
    <source>
        <dbReference type="Pfam" id="PF01301"/>
    </source>
</evidence>
<dbReference type="SUPFAM" id="SSF51445">
    <property type="entry name" value="(Trans)glycosidases"/>
    <property type="match status" value="1"/>
</dbReference>
<proteinExistence type="inferred from homology"/>